<accession>A0A4R5QHI2</accession>
<evidence type="ECO:0008006" key="4">
    <source>
        <dbReference type="Google" id="ProtNLM"/>
    </source>
</evidence>
<dbReference type="InterPro" id="IPR052712">
    <property type="entry name" value="Acid_resist_chaperone_HdeD"/>
</dbReference>
<evidence type="ECO:0000313" key="3">
    <source>
        <dbReference type="Proteomes" id="UP000295096"/>
    </source>
</evidence>
<sequence length="232" mass="24545">MAGARERHPLALGAPAAACLARMHSRGEPRMSGTQSPSPNLSPSLTGHFPLVRLMARGWWVFVLRGVVAILFGLVAFLAPGLSLAFILGMLAAWMAIDGASTLYQAVKGPPERHGVWFWVDGLVSLAAAAILLLAPGLSALTLVYVASFWSIAIGVFRLIMAFRLGSIIMGLFGAITVFFGTWLLLNPGPGLLALIWIVGIEAMVAGGLMIGLGWRLRRVANDPHGPAMGRG</sequence>
<keyword evidence="1" id="KW-0812">Transmembrane</keyword>
<protein>
    <recommendedName>
        <fullName evidence="4">HdeD family acid-resistance protein</fullName>
    </recommendedName>
</protein>
<feature type="transmembrane region" description="Helical" evidence="1">
    <location>
        <begin position="59"/>
        <end position="78"/>
    </location>
</feature>
<feature type="transmembrane region" description="Helical" evidence="1">
    <location>
        <begin position="192"/>
        <end position="215"/>
    </location>
</feature>
<keyword evidence="1" id="KW-1133">Transmembrane helix</keyword>
<dbReference type="PANTHER" id="PTHR34989">
    <property type="entry name" value="PROTEIN HDED"/>
    <property type="match status" value="1"/>
</dbReference>
<dbReference type="AlphaFoldDB" id="A0A4R5QHI2"/>
<dbReference type="GO" id="GO:0005886">
    <property type="term" value="C:plasma membrane"/>
    <property type="evidence" value="ECO:0007669"/>
    <property type="project" value="TreeGrafter"/>
</dbReference>
<dbReference type="OrthoDB" id="193343at2"/>
<dbReference type="PANTHER" id="PTHR34989:SF1">
    <property type="entry name" value="PROTEIN HDED"/>
    <property type="match status" value="1"/>
</dbReference>
<proteinExistence type="predicted"/>
<dbReference type="InterPro" id="IPR005325">
    <property type="entry name" value="DUF308_memb"/>
</dbReference>
<gene>
    <name evidence="2" type="ORF">E2C06_12570</name>
</gene>
<keyword evidence="1" id="KW-0472">Membrane</keyword>
<name>A0A4R5QHI2_9PROT</name>
<evidence type="ECO:0000256" key="1">
    <source>
        <dbReference type="SAM" id="Phobius"/>
    </source>
</evidence>
<feature type="transmembrane region" description="Helical" evidence="1">
    <location>
        <begin position="168"/>
        <end position="186"/>
    </location>
</feature>
<keyword evidence="3" id="KW-1185">Reference proteome</keyword>
<dbReference type="Proteomes" id="UP000295096">
    <property type="component" value="Unassembled WGS sequence"/>
</dbReference>
<evidence type="ECO:0000313" key="2">
    <source>
        <dbReference type="EMBL" id="TDH62218.1"/>
    </source>
</evidence>
<dbReference type="EMBL" id="SMSJ01000013">
    <property type="protein sequence ID" value="TDH62218.1"/>
    <property type="molecule type" value="Genomic_DNA"/>
</dbReference>
<dbReference type="Pfam" id="PF03729">
    <property type="entry name" value="DUF308"/>
    <property type="match status" value="2"/>
</dbReference>
<reference evidence="2 3" key="1">
    <citation type="journal article" date="2016" name="J. Microbiol.">
        <title>Dankookia rubra gen. nov., sp. nov., an alphaproteobacterium isolated from sediment of a shallow stream.</title>
        <authorList>
            <person name="Kim W.H."/>
            <person name="Kim D.H."/>
            <person name="Kang K."/>
            <person name="Ahn T.Y."/>
        </authorList>
    </citation>
    <scope>NUCLEOTIDE SEQUENCE [LARGE SCALE GENOMIC DNA]</scope>
    <source>
        <strain evidence="2 3">JCM30602</strain>
    </source>
</reference>
<organism evidence="2 3">
    <name type="scientific">Dankookia rubra</name>
    <dbReference type="NCBI Taxonomy" id="1442381"/>
    <lineage>
        <taxon>Bacteria</taxon>
        <taxon>Pseudomonadati</taxon>
        <taxon>Pseudomonadota</taxon>
        <taxon>Alphaproteobacteria</taxon>
        <taxon>Acetobacterales</taxon>
        <taxon>Roseomonadaceae</taxon>
        <taxon>Dankookia</taxon>
    </lineage>
</organism>
<comment type="caution">
    <text evidence="2">The sequence shown here is derived from an EMBL/GenBank/DDBJ whole genome shotgun (WGS) entry which is preliminary data.</text>
</comment>